<dbReference type="PANTHER" id="PTHR24264:SF54">
    <property type="entry name" value="PEPTIDASE S1 DOMAIN-CONTAINING PROTEIN"/>
    <property type="match status" value="1"/>
</dbReference>
<keyword evidence="2" id="KW-0964">Secreted</keyword>
<sequence length="174" mass="19925">VLPMNKCRNDFRYKKSYITSKMLCAYEEGQDACQGDSGGPLVWKDIKEDRYFQIGATSWGIGCASEYHPGVYTKLTKFVDWIYSTAKDSMFCQTYIPKGAKRKHKGSKARLDKEATEKMKEKKEKEENPSSEEDGIQMISIDEDESSDEENNIISENSIEDINTNQEEFNGLLE</sequence>
<dbReference type="InterPro" id="IPR033116">
    <property type="entry name" value="TRYPSIN_SER"/>
</dbReference>
<keyword evidence="12" id="KW-1185">Reference proteome</keyword>
<evidence type="ECO:0000256" key="3">
    <source>
        <dbReference type="ARBA" id="ARBA00022670"/>
    </source>
</evidence>
<dbReference type="InterPro" id="IPR001254">
    <property type="entry name" value="Trypsin_dom"/>
</dbReference>
<keyword evidence="5" id="KW-0378">Hydrolase</keyword>
<evidence type="ECO:0000256" key="1">
    <source>
        <dbReference type="ARBA" id="ARBA00004613"/>
    </source>
</evidence>
<accession>A0AAV2S7B9</accession>
<feature type="non-terminal residue" evidence="11">
    <location>
        <position position="174"/>
    </location>
</feature>
<evidence type="ECO:0000256" key="2">
    <source>
        <dbReference type="ARBA" id="ARBA00022525"/>
    </source>
</evidence>
<organism evidence="11 12">
    <name type="scientific">Meganyctiphanes norvegica</name>
    <name type="common">Northern krill</name>
    <name type="synonym">Thysanopoda norvegica</name>
    <dbReference type="NCBI Taxonomy" id="48144"/>
    <lineage>
        <taxon>Eukaryota</taxon>
        <taxon>Metazoa</taxon>
        <taxon>Ecdysozoa</taxon>
        <taxon>Arthropoda</taxon>
        <taxon>Crustacea</taxon>
        <taxon>Multicrustacea</taxon>
        <taxon>Malacostraca</taxon>
        <taxon>Eumalacostraca</taxon>
        <taxon>Eucarida</taxon>
        <taxon>Euphausiacea</taxon>
        <taxon>Euphausiidae</taxon>
        <taxon>Meganyctiphanes</taxon>
    </lineage>
</organism>
<dbReference type="InterPro" id="IPR050127">
    <property type="entry name" value="Serine_Proteases_S1"/>
</dbReference>
<evidence type="ECO:0000256" key="8">
    <source>
        <dbReference type="ARBA" id="ARBA00023180"/>
    </source>
</evidence>
<name>A0AAV2S7B9_MEGNR</name>
<gene>
    <name evidence="11" type="ORF">MNOR_LOCUS33153</name>
</gene>
<dbReference type="Gene3D" id="2.40.10.10">
    <property type="entry name" value="Trypsin-like serine proteases"/>
    <property type="match status" value="1"/>
</dbReference>
<evidence type="ECO:0000256" key="4">
    <source>
        <dbReference type="ARBA" id="ARBA00022729"/>
    </source>
</evidence>
<dbReference type="AlphaFoldDB" id="A0AAV2S7B9"/>
<comment type="caution">
    <text evidence="11">The sequence shown here is derived from an EMBL/GenBank/DDBJ whole genome shotgun (WGS) entry which is preliminary data.</text>
</comment>
<evidence type="ECO:0000313" key="11">
    <source>
        <dbReference type="EMBL" id="CAL4164572.1"/>
    </source>
</evidence>
<dbReference type="InterPro" id="IPR043504">
    <property type="entry name" value="Peptidase_S1_PA_chymotrypsin"/>
</dbReference>
<keyword evidence="8" id="KW-0325">Glycoprotein</keyword>
<dbReference type="PROSITE" id="PS50240">
    <property type="entry name" value="TRYPSIN_DOM"/>
    <property type="match status" value="1"/>
</dbReference>
<keyword evidence="3" id="KW-0645">Protease</keyword>
<feature type="compositionally biased region" description="Acidic residues" evidence="9">
    <location>
        <begin position="129"/>
        <end position="151"/>
    </location>
</feature>
<evidence type="ECO:0000313" key="12">
    <source>
        <dbReference type="Proteomes" id="UP001497623"/>
    </source>
</evidence>
<dbReference type="Proteomes" id="UP001497623">
    <property type="component" value="Unassembled WGS sequence"/>
</dbReference>
<feature type="region of interest" description="Disordered" evidence="9">
    <location>
        <begin position="101"/>
        <end position="174"/>
    </location>
</feature>
<evidence type="ECO:0000256" key="9">
    <source>
        <dbReference type="SAM" id="MobiDB-lite"/>
    </source>
</evidence>
<evidence type="ECO:0000256" key="6">
    <source>
        <dbReference type="ARBA" id="ARBA00022825"/>
    </source>
</evidence>
<dbReference type="PROSITE" id="PS00135">
    <property type="entry name" value="TRYPSIN_SER"/>
    <property type="match status" value="1"/>
</dbReference>
<evidence type="ECO:0000256" key="5">
    <source>
        <dbReference type="ARBA" id="ARBA00022801"/>
    </source>
</evidence>
<dbReference type="GO" id="GO:0004252">
    <property type="term" value="F:serine-type endopeptidase activity"/>
    <property type="evidence" value="ECO:0007669"/>
    <property type="project" value="InterPro"/>
</dbReference>
<dbReference type="Pfam" id="PF00089">
    <property type="entry name" value="Trypsin"/>
    <property type="match status" value="1"/>
</dbReference>
<keyword evidence="4" id="KW-0732">Signal</keyword>
<dbReference type="EMBL" id="CAXKWB010046962">
    <property type="protein sequence ID" value="CAL4164572.1"/>
    <property type="molecule type" value="Genomic_DNA"/>
</dbReference>
<dbReference type="GO" id="GO:0005615">
    <property type="term" value="C:extracellular space"/>
    <property type="evidence" value="ECO:0007669"/>
    <property type="project" value="TreeGrafter"/>
</dbReference>
<dbReference type="FunFam" id="2.40.10.10:FF:000054">
    <property type="entry name" value="Complement C1r subcomponent"/>
    <property type="match status" value="1"/>
</dbReference>
<comment type="subcellular location">
    <subcellularLocation>
        <location evidence="1">Secreted</location>
    </subcellularLocation>
</comment>
<dbReference type="PANTHER" id="PTHR24264">
    <property type="entry name" value="TRYPSIN-RELATED"/>
    <property type="match status" value="1"/>
</dbReference>
<feature type="non-terminal residue" evidence="11">
    <location>
        <position position="1"/>
    </location>
</feature>
<keyword evidence="7" id="KW-1015">Disulfide bond</keyword>
<dbReference type="GO" id="GO:0006508">
    <property type="term" value="P:proteolysis"/>
    <property type="evidence" value="ECO:0007669"/>
    <property type="project" value="UniProtKB-KW"/>
</dbReference>
<protein>
    <recommendedName>
        <fullName evidence="10">Peptidase S1 domain-containing protein</fullName>
    </recommendedName>
</protein>
<feature type="compositionally biased region" description="Low complexity" evidence="9">
    <location>
        <begin position="152"/>
        <end position="163"/>
    </location>
</feature>
<dbReference type="InterPro" id="IPR009003">
    <property type="entry name" value="Peptidase_S1_PA"/>
</dbReference>
<evidence type="ECO:0000256" key="7">
    <source>
        <dbReference type="ARBA" id="ARBA00023157"/>
    </source>
</evidence>
<keyword evidence="6" id="KW-0720">Serine protease</keyword>
<evidence type="ECO:0000259" key="10">
    <source>
        <dbReference type="PROSITE" id="PS50240"/>
    </source>
</evidence>
<proteinExistence type="predicted"/>
<dbReference type="SUPFAM" id="SSF50494">
    <property type="entry name" value="Trypsin-like serine proteases"/>
    <property type="match status" value="1"/>
</dbReference>
<feature type="domain" description="Peptidase S1" evidence="10">
    <location>
        <begin position="1"/>
        <end position="87"/>
    </location>
</feature>
<feature type="compositionally biased region" description="Basic and acidic residues" evidence="9">
    <location>
        <begin position="109"/>
        <end position="128"/>
    </location>
</feature>
<reference evidence="11 12" key="1">
    <citation type="submission" date="2024-05" db="EMBL/GenBank/DDBJ databases">
        <authorList>
            <person name="Wallberg A."/>
        </authorList>
    </citation>
    <scope>NUCLEOTIDE SEQUENCE [LARGE SCALE GENOMIC DNA]</scope>
</reference>